<gene>
    <name evidence="3" type="ORF">HHL14_32235</name>
</gene>
<evidence type="ECO:0000313" key="4">
    <source>
        <dbReference type="Proteomes" id="UP000583127"/>
    </source>
</evidence>
<dbReference type="InterPro" id="IPR008962">
    <property type="entry name" value="PapD-like_sf"/>
</dbReference>
<protein>
    <submittedName>
        <fullName evidence="3">Molecular chaperone</fullName>
    </submittedName>
</protein>
<sequence length="250" mass="26213">MKRTWLLRALCSGLLVSLLAAGGSADASGLQVAPTTLSLKASQNADGLWLSNTGDSVVHAQVRVYHWTQDSQGDQLAESRGLVVSPPMLQLAAGDRQLVRVIRVGAPPNGAGAVEDAYRLAIDELPVNAQGKPGLQFVLHYSVPVFIQPAGAAAAPPQLQWSLSRDGDHVTLQVSNQGGSHAQLAGLSYIDSTGRRTDITPGLLGYVLPGATRHWMLKPSAAVFASGGTLEAMVNGEKATQNLSLADRSH</sequence>
<dbReference type="GO" id="GO:0071555">
    <property type="term" value="P:cell wall organization"/>
    <property type="evidence" value="ECO:0007669"/>
    <property type="project" value="InterPro"/>
</dbReference>
<dbReference type="PANTHER" id="PTHR30251:SF4">
    <property type="entry name" value="SLR1668 PROTEIN"/>
    <property type="match status" value="1"/>
</dbReference>
<dbReference type="RefSeq" id="WP_169501652.1">
    <property type="nucleotide sequence ID" value="NZ_JABBFZ010000042.1"/>
</dbReference>
<comment type="caution">
    <text evidence="3">The sequence shown here is derived from an EMBL/GenBank/DDBJ whole genome shotgun (WGS) entry which is preliminary data.</text>
</comment>
<dbReference type="AlphaFoldDB" id="A0A7Y0FGR6"/>
<organism evidence="3 4">
    <name type="scientific">Paraburkholderia antibiotica</name>
    <dbReference type="NCBI Taxonomy" id="2728839"/>
    <lineage>
        <taxon>Bacteria</taxon>
        <taxon>Pseudomonadati</taxon>
        <taxon>Pseudomonadota</taxon>
        <taxon>Betaproteobacteria</taxon>
        <taxon>Burkholderiales</taxon>
        <taxon>Burkholderiaceae</taxon>
        <taxon>Paraburkholderia</taxon>
    </lineage>
</organism>
<dbReference type="InterPro" id="IPR016147">
    <property type="entry name" value="Pili_assmbl_chaperone_N"/>
</dbReference>
<keyword evidence="1" id="KW-0732">Signal</keyword>
<feature type="chain" id="PRO_5030528887" evidence="1">
    <location>
        <begin position="28"/>
        <end position="250"/>
    </location>
</feature>
<keyword evidence="4" id="KW-1185">Reference proteome</keyword>
<dbReference type="Pfam" id="PF00345">
    <property type="entry name" value="PapD_N"/>
    <property type="match status" value="1"/>
</dbReference>
<proteinExistence type="predicted"/>
<feature type="domain" description="Pili assembly chaperone N-terminal" evidence="2">
    <location>
        <begin position="29"/>
        <end position="151"/>
    </location>
</feature>
<dbReference type="GO" id="GO:0030288">
    <property type="term" value="C:outer membrane-bounded periplasmic space"/>
    <property type="evidence" value="ECO:0007669"/>
    <property type="project" value="InterPro"/>
</dbReference>
<dbReference type="Gene3D" id="2.60.40.10">
    <property type="entry name" value="Immunoglobulins"/>
    <property type="match status" value="1"/>
</dbReference>
<dbReference type="InterPro" id="IPR013783">
    <property type="entry name" value="Ig-like_fold"/>
</dbReference>
<dbReference type="Proteomes" id="UP000583127">
    <property type="component" value="Unassembled WGS sequence"/>
</dbReference>
<evidence type="ECO:0000256" key="1">
    <source>
        <dbReference type="SAM" id="SignalP"/>
    </source>
</evidence>
<name>A0A7Y0FGR6_9BURK</name>
<dbReference type="EMBL" id="JABBFZ010000042">
    <property type="protein sequence ID" value="NML35476.1"/>
    <property type="molecule type" value="Genomic_DNA"/>
</dbReference>
<feature type="signal peptide" evidence="1">
    <location>
        <begin position="1"/>
        <end position="27"/>
    </location>
</feature>
<reference evidence="3 4" key="1">
    <citation type="submission" date="2020-04" db="EMBL/GenBank/DDBJ databases">
        <title>Paraburkholderia sp. G-4-1-8 isolated from soil.</title>
        <authorList>
            <person name="Dahal R.H."/>
        </authorList>
    </citation>
    <scope>NUCLEOTIDE SEQUENCE [LARGE SCALE GENOMIC DNA]</scope>
    <source>
        <strain evidence="3 4">G-4-1-8</strain>
    </source>
</reference>
<evidence type="ECO:0000313" key="3">
    <source>
        <dbReference type="EMBL" id="NML35476.1"/>
    </source>
</evidence>
<dbReference type="SUPFAM" id="SSF49354">
    <property type="entry name" value="PapD-like"/>
    <property type="match status" value="1"/>
</dbReference>
<evidence type="ECO:0000259" key="2">
    <source>
        <dbReference type="Pfam" id="PF00345"/>
    </source>
</evidence>
<accession>A0A7Y0FGR6</accession>
<dbReference type="InterPro" id="IPR050643">
    <property type="entry name" value="Periplasmic_pilus_chap"/>
</dbReference>
<dbReference type="PANTHER" id="PTHR30251">
    <property type="entry name" value="PILUS ASSEMBLY CHAPERONE"/>
    <property type="match status" value="1"/>
</dbReference>